<proteinExistence type="predicted"/>
<protein>
    <submittedName>
        <fullName evidence="2">Uncharacterized protein</fullName>
    </submittedName>
</protein>
<gene>
    <name evidence="2" type="ORF">A3A33_01275</name>
</gene>
<reference evidence="2 3" key="1">
    <citation type="journal article" date="2016" name="Nat. Commun.">
        <title>Thousands of microbial genomes shed light on interconnected biogeochemical processes in an aquifer system.</title>
        <authorList>
            <person name="Anantharaman K."/>
            <person name="Brown C.T."/>
            <person name="Hug L.A."/>
            <person name="Sharon I."/>
            <person name="Castelle C.J."/>
            <person name="Probst A.J."/>
            <person name="Thomas B.C."/>
            <person name="Singh A."/>
            <person name="Wilkins M.J."/>
            <person name="Karaoz U."/>
            <person name="Brodie E.L."/>
            <person name="Williams K.H."/>
            <person name="Hubbard S.S."/>
            <person name="Banfield J.F."/>
        </authorList>
    </citation>
    <scope>NUCLEOTIDE SEQUENCE [LARGE SCALE GENOMIC DNA]</scope>
</reference>
<accession>A0A1F8GX13</accession>
<dbReference type="STRING" id="1802701.A3A33_01275"/>
<evidence type="ECO:0000313" key="2">
    <source>
        <dbReference type="EMBL" id="OGN29937.1"/>
    </source>
</evidence>
<feature type="region of interest" description="Disordered" evidence="1">
    <location>
        <begin position="1"/>
        <end position="20"/>
    </location>
</feature>
<evidence type="ECO:0000313" key="3">
    <source>
        <dbReference type="Proteomes" id="UP000179047"/>
    </source>
</evidence>
<dbReference type="AlphaFoldDB" id="A0A1F8GX13"/>
<sequence>MAKINLISEEDDRAHRSSGSTEMIEAGTCLIVVGYSGVETGSTTAQNIEIMTVWHSHNPVVQSDSSTNVPCGLPVTNLVPAVLSEGESFFEINSYYVPAVNGSTLTTPLALAAQWFLGGGTIVCAWVRKDDFTTIKELQVLNCVVKLLE</sequence>
<organism evidence="2 3">
    <name type="scientific">Candidatus Yanofskybacteria bacterium RIFCSPLOWO2_01_FULL_49_25</name>
    <dbReference type="NCBI Taxonomy" id="1802701"/>
    <lineage>
        <taxon>Bacteria</taxon>
        <taxon>Candidatus Yanofskyibacteriota</taxon>
    </lineage>
</organism>
<evidence type="ECO:0000256" key="1">
    <source>
        <dbReference type="SAM" id="MobiDB-lite"/>
    </source>
</evidence>
<comment type="caution">
    <text evidence="2">The sequence shown here is derived from an EMBL/GenBank/DDBJ whole genome shotgun (WGS) entry which is preliminary data.</text>
</comment>
<dbReference type="Proteomes" id="UP000179047">
    <property type="component" value="Unassembled WGS sequence"/>
</dbReference>
<dbReference type="EMBL" id="MGKP01000001">
    <property type="protein sequence ID" value="OGN29937.1"/>
    <property type="molecule type" value="Genomic_DNA"/>
</dbReference>
<name>A0A1F8GX13_9BACT</name>